<evidence type="ECO:0000313" key="1">
    <source>
        <dbReference type="EMBL" id="RHW22752.1"/>
    </source>
</evidence>
<comment type="caution">
    <text evidence="1">The sequence shown here is derived from an EMBL/GenBank/DDBJ whole genome shotgun (WGS) entry which is preliminary data.</text>
</comment>
<proteinExistence type="predicted"/>
<sequence length="74" mass="8131">MADFRIEHEMFAVGWLLWFIFVGRDGLAPKDAGPVADLVRRCVHSDTGRRPSSTLELIEAVRALRAPVAPAGQS</sequence>
<gene>
    <name evidence="1" type="ORF">D0Z08_31345</name>
</gene>
<dbReference type="OrthoDB" id="9762169at2"/>
<protein>
    <recommendedName>
        <fullName evidence="3">Protein kinase domain-containing protein</fullName>
    </recommendedName>
</protein>
<dbReference type="Proteomes" id="UP000283644">
    <property type="component" value="Unassembled WGS sequence"/>
</dbReference>
<evidence type="ECO:0008006" key="3">
    <source>
        <dbReference type="Google" id="ProtNLM"/>
    </source>
</evidence>
<dbReference type="EMBL" id="QXGH01000059">
    <property type="protein sequence ID" value="RHW22752.1"/>
    <property type="molecule type" value="Genomic_DNA"/>
</dbReference>
<accession>A0A417XS94</accession>
<dbReference type="RefSeq" id="WP_118929209.1">
    <property type="nucleotide sequence ID" value="NZ_QXGH01000059.1"/>
</dbReference>
<evidence type="ECO:0000313" key="2">
    <source>
        <dbReference type="Proteomes" id="UP000283644"/>
    </source>
</evidence>
<organism evidence="1 2">
    <name type="scientific">Nocardioides immobilis</name>
    <dbReference type="NCBI Taxonomy" id="2049295"/>
    <lineage>
        <taxon>Bacteria</taxon>
        <taxon>Bacillati</taxon>
        <taxon>Actinomycetota</taxon>
        <taxon>Actinomycetes</taxon>
        <taxon>Propionibacteriales</taxon>
        <taxon>Nocardioidaceae</taxon>
        <taxon>Nocardioides</taxon>
    </lineage>
</organism>
<keyword evidence="2" id="KW-1185">Reference proteome</keyword>
<reference evidence="1 2" key="1">
    <citation type="submission" date="2018-09" db="EMBL/GenBank/DDBJ databases">
        <title>Genome sequencing of Nocardioides immobilis CCTCC AB 2017083 for comparison to Nocardioides silvaticus.</title>
        <authorList>
            <person name="Li C."/>
            <person name="Wang G."/>
        </authorList>
    </citation>
    <scope>NUCLEOTIDE SEQUENCE [LARGE SCALE GENOMIC DNA]</scope>
    <source>
        <strain evidence="1 2">CCTCC AB 2017083</strain>
    </source>
</reference>
<dbReference type="AlphaFoldDB" id="A0A417XS94"/>
<name>A0A417XS94_9ACTN</name>